<name>A0AA86QG93_9EUKA</name>
<dbReference type="AlphaFoldDB" id="A0AA86QG93"/>
<gene>
    <name evidence="2" type="ORF">HINF_LOCUS24584</name>
    <name evidence="1" type="ORF">HINF_LOCUS43796</name>
</gene>
<dbReference type="Proteomes" id="UP001642409">
    <property type="component" value="Unassembled WGS sequence"/>
</dbReference>
<protein>
    <submittedName>
        <fullName evidence="2">Hypothetical_protein</fullName>
    </submittedName>
</protein>
<sequence length="140" mass="16561">MKPKHESVAYLYQMFKIVQESISAKQYEDKLTAQFGEYDRVQFFTPEIAIAQPSNNFYLCQDFFTFNKVTPLITQRINLKREYELQQFKQPENKSIHCVPFTDDQLRSDSTVINAECTFERGKVEQLVGNWKIVFEKVEV</sequence>
<comment type="caution">
    <text evidence="1">The sequence shown here is derived from an EMBL/GenBank/DDBJ whole genome shotgun (WGS) entry which is preliminary data.</text>
</comment>
<dbReference type="EMBL" id="CAXDID020000072">
    <property type="protein sequence ID" value="CAL6015097.1"/>
    <property type="molecule type" value="Genomic_DNA"/>
</dbReference>
<reference evidence="1" key="1">
    <citation type="submission" date="2023-06" db="EMBL/GenBank/DDBJ databases">
        <authorList>
            <person name="Kurt Z."/>
        </authorList>
    </citation>
    <scope>NUCLEOTIDE SEQUENCE</scope>
</reference>
<dbReference type="EMBL" id="CATOUU010000871">
    <property type="protein sequence ID" value="CAI9956151.1"/>
    <property type="molecule type" value="Genomic_DNA"/>
</dbReference>
<organism evidence="1">
    <name type="scientific">Hexamita inflata</name>
    <dbReference type="NCBI Taxonomy" id="28002"/>
    <lineage>
        <taxon>Eukaryota</taxon>
        <taxon>Metamonada</taxon>
        <taxon>Diplomonadida</taxon>
        <taxon>Hexamitidae</taxon>
        <taxon>Hexamitinae</taxon>
        <taxon>Hexamita</taxon>
    </lineage>
</organism>
<evidence type="ECO:0000313" key="2">
    <source>
        <dbReference type="EMBL" id="CAL6015097.1"/>
    </source>
</evidence>
<accession>A0AA86QG93</accession>
<proteinExistence type="predicted"/>
<evidence type="ECO:0000313" key="1">
    <source>
        <dbReference type="EMBL" id="CAI9956151.1"/>
    </source>
</evidence>
<evidence type="ECO:0000313" key="3">
    <source>
        <dbReference type="Proteomes" id="UP001642409"/>
    </source>
</evidence>
<keyword evidence="3" id="KW-1185">Reference proteome</keyword>
<reference evidence="2 3" key="2">
    <citation type="submission" date="2024-07" db="EMBL/GenBank/DDBJ databases">
        <authorList>
            <person name="Akdeniz Z."/>
        </authorList>
    </citation>
    <scope>NUCLEOTIDE SEQUENCE [LARGE SCALE GENOMIC DNA]</scope>
</reference>